<dbReference type="KEGG" id="vsh:BSZ05_22650"/>
<evidence type="ECO:0000313" key="2">
    <source>
        <dbReference type="Proteomes" id="UP000197092"/>
    </source>
</evidence>
<organism evidence="1 2">
    <name type="scientific">Vibrio mediterranei</name>
    <dbReference type="NCBI Taxonomy" id="689"/>
    <lineage>
        <taxon>Bacteria</taxon>
        <taxon>Pseudomonadati</taxon>
        <taxon>Pseudomonadota</taxon>
        <taxon>Gammaproteobacteria</taxon>
        <taxon>Vibrionales</taxon>
        <taxon>Vibrionaceae</taxon>
        <taxon>Vibrio</taxon>
    </lineage>
</organism>
<dbReference type="GO" id="GO:0008168">
    <property type="term" value="F:methyltransferase activity"/>
    <property type="evidence" value="ECO:0007669"/>
    <property type="project" value="UniProtKB-KW"/>
</dbReference>
<dbReference type="RefSeq" id="WP_231896649.1">
    <property type="nucleotide sequence ID" value="NZ_CP018309.1"/>
</dbReference>
<dbReference type="EMBL" id="CP018309">
    <property type="protein sequence ID" value="ASI92591.1"/>
    <property type="molecule type" value="Genomic_DNA"/>
</dbReference>
<accession>A0AAN1FL20</accession>
<proteinExistence type="predicted"/>
<sequence>MNLPSTIKVFEVDQAEVQSQQRVMLPKHLLNADYIEYVSVDFDSQFFSERSLNAGLPPINLPCLL</sequence>
<dbReference type="Proteomes" id="UP000197092">
    <property type="component" value="Chromosome 2"/>
</dbReference>
<evidence type="ECO:0000313" key="1">
    <source>
        <dbReference type="EMBL" id="ASI92591.1"/>
    </source>
</evidence>
<protein>
    <submittedName>
        <fullName evidence="1">Uncharacterized protein</fullName>
    </submittedName>
</protein>
<dbReference type="GO" id="GO:0032259">
    <property type="term" value="P:methylation"/>
    <property type="evidence" value="ECO:0007669"/>
    <property type="project" value="UniProtKB-KW"/>
</dbReference>
<gene>
    <name evidence="1" type="ORF">BSZ05_22650</name>
</gene>
<name>A0AAN1FL20_9VIBR</name>
<dbReference type="AlphaFoldDB" id="A0AAN1FL20"/>
<reference evidence="2" key="1">
    <citation type="submission" date="2016-12" db="EMBL/GenBank/DDBJ databases">
        <title>Comparative genomic analysis reveals the diversity, evolution, and environmental adaptation strategies of the genus Vibrio.</title>
        <authorList>
            <person name="Lin H."/>
            <person name="Wang X."/>
            <person name="Zhang X.-H."/>
        </authorList>
    </citation>
    <scope>NUCLEOTIDE SEQUENCE [LARGE SCALE GENOMIC DNA]</scope>
    <source>
        <strain evidence="2">QT6D1</strain>
    </source>
</reference>